<dbReference type="PROSITE" id="PS51184">
    <property type="entry name" value="JMJC"/>
    <property type="match status" value="1"/>
</dbReference>
<dbReference type="SUPFAM" id="SSF51197">
    <property type="entry name" value="Clavaminate synthase-like"/>
    <property type="match status" value="1"/>
</dbReference>
<dbReference type="InParanoid" id="A0A2P6N7S9"/>
<dbReference type="AlphaFoldDB" id="A0A2P6N7S9"/>
<keyword evidence="4" id="KW-1185">Reference proteome</keyword>
<keyword evidence="1" id="KW-1133">Transmembrane helix</keyword>
<accession>A0A2P6N7S9</accession>
<gene>
    <name evidence="3" type="ORF">PROFUN_12292</name>
</gene>
<protein>
    <recommendedName>
        <fullName evidence="2">JmjC domain-containing protein</fullName>
    </recommendedName>
</protein>
<keyword evidence="1" id="KW-0812">Transmembrane</keyword>
<feature type="transmembrane region" description="Helical" evidence="1">
    <location>
        <begin position="6"/>
        <end position="25"/>
    </location>
</feature>
<dbReference type="EMBL" id="MDYQ01000164">
    <property type="protein sequence ID" value="PRP80005.1"/>
    <property type="molecule type" value="Genomic_DNA"/>
</dbReference>
<evidence type="ECO:0000313" key="4">
    <source>
        <dbReference type="Proteomes" id="UP000241769"/>
    </source>
</evidence>
<proteinExistence type="predicted"/>
<dbReference type="PANTHER" id="PTHR12461">
    <property type="entry name" value="HYPOXIA-INDUCIBLE FACTOR 1 ALPHA INHIBITOR-RELATED"/>
    <property type="match status" value="1"/>
</dbReference>
<dbReference type="PANTHER" id="PTHR12461:SF105">
    <property type="entry name" value="HYPOXIA-INDUCIBLE FACTOR 1-ALPHA INHIBITOR"/>
    <property type="match status" value="1"/>
</dbReference>
<reference evidence="3 4" key="1">
    <citation type="journal article" date="2018" name="Genome Biol. Evol.">
        <title>Multiple Roots of Fruiting Body Formation in Amoebozoa.</title>
        <authorList>
            <person name="Hillmann F."/>
            <person name="Forbes G."/>
            <person name="Novohradska S."/>
            <person name="Ferling I."/>
            <person name="Riege K."/>
            <person name="Groth M."/>
            <person name="Westermann M."/>
            <person name="Marz M."/>
            <person name="Spaller T."/>
            <person name="Winckler T."/>
            <person name="Schaap P."/>
            <person name="Glockner G."/>
        </authorList>
    </citation>
    <scope>NUCLEOTIDE SEQUENCE [LARGE SCALE GENOMIC DNA]</scope>
    <source>
        <strain evidence="3 4">Jena</strain>
    </source>
</reference>
<dbReference type="Pfam" id="PF13621">
    <property type="entry name" value="Cupin_8"/>
    <property type="match status" value="1"/>
</dbReference>
<keyword evidence="1" id="KW-0472">Membrane</keyword>
<evidence type="ECO:0000313" key="3">
    <source>
        <dbReference type="EMBL" id="PRP80005.1"/>
    </source>
</evidence>
<dbReference type="OrthoDB" id="47172at2759"/>
<dbReference type="SMART" id="SM00558">
    <property type="entry name" value="JmjC"/>
    <property type="match status" value="1"/>
</dbReference>
<dbReference type="Gene3D" id="2.60.120.10">
    <property type="entry name" value="Jelly Rolls"/>
    <property type="match status" value="1"/>
</dbReference>
<dbReference type="InterPro" id="IPR041667">
    <property type="entry name" value="Cupin_8"/>
</dbReference>
<feature type="domain" description="JmjC" evidence="2">
    <location>
        <begin position="165"/>
        <end position="346"/>
    </location>
</feature>
<sequence>MGNNNVVWRRVCIFLGIASFLVASVQMFGIALTRYHLIPLVVICLAFLIANRSEVQDEVDSKEYIDYPWVKSQVDVIYLNQEDDFSEEIADRGLPVIIRNTSIHKWRATQLWTPEYIESKMSHFYNVQKHQDKVFSYFQQGRPMSSLKGVIENYRYTTYQRINLTSSQFFQEMKKTPPYHYYTASAEQLGPLYHDLYPIEPFMVKNSSWKIEESYLHRWTNVWFGPAGATTHTHYDISHNFYAQIYGKKRFVLFSPDQLNNLYLYPFLHPGGQQSQVRFDEWDHKSFPNFAKAEAIEAVLEPGDVLYLPPLWFHHVTALTTSMSVSIWSRYPEVQRMWELEKLPLPFQSHWSPRRLALAGRIFLEILINNVIGEEDASAPAFVENLLEQRYKNLYGDLLFDDKSFCIDHLSSEGDTVDSILNEEQDRFIMAVEERLSLFQQDVHRREIWLGNTAEQLALTVAGVEHTAKFLYDFASC</sequence>
<dbReference type="InterPro" id="IPR014710">
    <property type="entry name" value="RmlC-like_jellyroll"/>
</dbReference>
<dbReference type="Proteomes" id="UP000241769">
    <property type="component" value="Unassembled WGS sequence"/>
</dbReference>
<name>A0A2P6N7S9_9EUKA</name>
<evidence type="ECO:0000259" key="2">
    <source>
        <dbReference type="PROSITE" id="PS51184"/>
    </source>
</evidence>
<evidence type="ECO:0000256" key="1">
    <source>
        <dbReference type="SAM" id="Phobius"/>
    </source>
</evidence>
<organism evidence="3 4">
    <name type="scientific">Planoprotostelium fungivorum</name>
    <dbReference type="NCBI Taxonomy" id="1890364"/>
    <lineage>
        <taxon>Eukaryota</taxon>
        <taxon>Amoebozoa</taxon>
        <taxon>Evosea</taxon>
        <taxon>Variosea</taxon>
        <taxon>Cavosteliida</taxon>
        <taxon>Cavosteliaceae</taxon>
        <taxon>Planoprotostelium</taxon>
    </lineage>
</organism>
<comment type="caution">
    <text evidence="3">The sequence shown here is derived from an EMBL/GenBank/DDBJ whole genome shotgun (WGS) entry which is preliminary data.</text>
</comment>
<dbReference type="InterPro" id="IPR003347">
    <property type="entry name" value="JmjC_dom"/>
</dbReference>